<organism evidence="1 2">
    <name type="scientific">Saponaria officinalis</name>
    <name type="common">Common soapwort</name>
    <name type="synonym">Lychnis saponaria</name>
    <dbReference type="NCBI Taxonomy" id="3572"/>
    <lineage>
        <taxon>Eukaryota</taxon>
        <taxon>Viridiplantae</taxon>
        <taxon>Streptophyta</taxon>
        <taxon>Embryophyta</taxon>
        <taxon>Tracheophyta</taxon>
        <taxon>Spermatophyta</taxon>
        <taxon>Magnoliopsida</taxon>
        <taxon>eudicotyledons</taxon>
        <taxon>Gunneridae</taxon>
        <taxon>Pentapetalae</taxon>
        <taxon>Caryophyllales</taxon>
        <taxon>Caryophyllaceae</taxon>
        <taxon>Caryophylleae</taxon>
        <taxon>Saponaria</taxon>
    </lineage>
</organism>
<dbReference type="Proteomes" id="UP001443914">
    <property type="component" value="Unassembled WGS sequence"/>
</dbReference>
<accession>A0AAW1ND00</accession>
<keyword evidence="2" id="KW-1185">Reference proteome</keyword>
<comment type="caution">
    <text evidence="1">The sequence shown here is derived from an EMBL/GenBank/DDBJ whole genome shotgun (WGS) entry which is preliminary data.</text>
</comment>
<evidence type="ECO:0000313" key="2">
    <source>
        <dbReference type="Proteomes" id="UP001443914"/>
    </source>
</evidence>
<proteinExistence type="predicted"/>
<dbReference type="AlphaFoldDB" id="A0AAW1ND00"/>
<protein>
    <submittedName>
        <fullName evidence="1">Uncharacterized protein</fullName>
    </submittedName>
</protein>
<reference evidence="1" key="1">
    <citation type="submission" date="2024-03" db="EMBL/GenBank/DDBJ databases">
        <title>WGS assembly of Saponaria officinalis var. Norfolk2.</title>
        <authorList>
            <person name="Jenkins J."/>
            <person name="Shu S."/>
            <person name="Grimwood J."/>
            <person name="Barry K."/>
            <person name="Goodstein D."/>
            <person name="Schmutz J."/>
            <person name="Leebens-Mack J."/>
            <person name="Osbourn A."/>
        </authorList>
    </citation>
    <scope>NUCLEOTIDE SEQUENCE [LARGE SCALE GENOMIC DNA]</scope>
    <source>
        <strain evidence="1">JIC</strain>
    </source>
</reference>
<dbReference type="EMBL" id="JBDFQZ010000001">
    <property type="protein sequence ID" value="KAK9756503.1"/>
    <property type="molecule type" value="Genomic_DNA"/>
</dbReference>
<evidence type="ECO:0000313" key="1">
    <source>
        <dbReference type="EMBL" id="KAK9756503.1"/>
    </source>
</evidence>
<sequence>MVHQLTIFPQIHDHLHRQCLHFQPSDSLTPHFSQESDDLRSLIIRGFHVIGVVAPAQNNVVLESSARHAINVARELRNVLFGEDENSDLVGGVSSNGDEVRFFVSKFGDLDDVEGVEEVVYAEKFV</sequence>
<name>A0AAW1ND00_SAPOF</name>
<gene>
    <name evidence="1" type="ORF">RND81_01G102300</name>
</gene>